<dbReference type="PANTHER" id="PTHR45722">
    <property type="entry name" value="60S RIBOSOMAL PROTEIN L35"/>
    <property type="match status" value="1"/>
</dbReference>
<evidence type="ECO:0000313" key="7">
    <source>
        <dbReference type="Proteomes" id="UP000054495"/>
    </source>
</evidence>
<keyword evidence="2 6" id="KW-0689">Ribosomal protein</keyword>
<dbReference type="InterPro" id="IPR036049">
    <property type="entry name" value="Ribosomal_uL29_sf"/>
</dbReference>
<evidence type="ECO:0000256" key="2">
    <source>
        <dbReference type="ARBA" id="ARBA00022980"/>
    </source>
</evidence>
<evidence type="ECO:0000256" key="3">
    <source>
        <dbReference type="ARBA" id="ARBA00023274"/>
    </source>
</evidence>
<dbReference type="AlphaFoldDB" id="A0A0D6MAL0"/>
<dbReference type="PANTHER" id="PTHR45722:SF2">
    <property type="entry name" value="LARGE RIBOSOMAL SUBUNIT PROTEIN UL29-RELATED"/>
    <property type="match status" value="1"/>
</dbReference>
<keyword evidence="7" id="KW-1185">Reference proteome</keyword>
<evidence type="ECO:0000313" key="6">
    <source>
        <dbReference type="EMBL" id="EPB79666.1"/>
    </source>
</evidence>
<dbReference type="GO" id="GO:0000463">
    <property type="term" value="P:maturation of LSU-rRNA from tricistronic rRNA transcript (SSU-rRNA, 5.8S rRNA, LSU-rRNA)"/>
    <property type="evidence" value="ECO:0007669"/>
    <property type="project" value="InterPro"/>
</dbReference>
<dbReference type="GO" id="GO:0003735">
    <property type="term" value="F:structural constituent of ribosome"/>
    <property type="evidence" value="ECO:0007669"/>
    <property type="project" value="InterPro"/>
</dbReference>
<dbReference type="Gene3D" id="1.10.287.310">
    <property type="match status" value="1"/>
</dbReference>
<dbReference type="Proteomes" id="UP000054495">
    <property type="component" value="Unassembled WGS sequence"/>
</dbReference>
<dbReference type="PROSITE" id="PS00579">
    <property type="entry name" value="RIBOSOMAL_L29"/>
    <property type="match status" value="1"/>
</dbReference>
<dbReference type="FunFam" id="1.10.287.310:FF:000002">
    <property type="entry name" value="60S ribosomal protein L35"/>
    <property type="match status" value="1"/>
</dbReference>
<proteinExistence type="inferred from homology"/>
<dbReference type="GO" id="GO:0003729">
    <property type="term" value="F:mRNA binding"/>
    <property type="evidence" value="ECO:0007669"/>
    <property type="project" value="TreeGrafter"/>
</dbReference>
<dbReference type="NCBIfam" id="TIGR00012">
    <property type="entry name" value="L29"/>
    <property type="match status" value="1"/>
</dbReference>
<keyword evidence="3" id="KW-0687">Ribonucleoprotein</keyword>
<dbReference type="EMBL" id="KE124790">
    <property type="protein sequence ID" value="EPB79666.1"/>
    <property type="molecule type" value="Genomic_DNA"/>
</dbReference>
<reference evidence="6 7" key="1">
    <citation type="submission" date="2013-05" db="EMBL/GenBank/DDBJ databases">
        <title>Draft genome of the parasitic nematode Anyclostoma ceylanicum.</title>
        <authorList>
            <person name="Mitreva M."/>
        </authorList>
    </citation>
    <scope>NUCLEOTIDE SEQUENCE [LARGE SCALE GENOMIC DNA]</scope>
</reference>
<dbReference type="FunFam" id="6.10.250.3450:FF:000001">
    <property type="entry name" value="60S ribosomal protein L35"/>
    <property type="match status" value="1"/>
</dbReference>
<gene>
    <name evidence="6" type="ORF">ANCCEY_01210</name>
</gene>
<dbReference type="InterPro" id="IPR001854">
    <property type="entry name" value="Ribosomal_uL29"/>
</dbReference>
<protein>
    <recommendedName>
        <fullName evidence="4">Large ribosomal subunit protein uL29</fullName>
    </recommendedName>
    <alternativeName>
        <fullName evidence="5">60S ribosomal protein L35</fullName>
    </alternativeName>
</protein>
<name>A0A0D6MAL0_9BILA</name>
<dbReference type="InterPro" id="IPR045059">
    <property type="entry name" value="Ribosomal_uL29_euk"/>
</dbReference>
<evidence type="ECO:0000256" key="4">
    <source>
        <dbReference type="ARBA" id="ARBA00035204"/>
    </source>
</evidence>
<dbReference type="Gene3D" id="6.10.250.3450">
    <property type="match status" value="1"/>
</dbReference>
<accession>A0A0D6MAL0</accession>
<organism evidence="6 7">
    <name type="scientific">Ancylostoma ceylanicum</name>
    <dbReference type="NCBI Taxonomy" id="53326"/>
    <lineage>
        <taxon>Eukaryota</taxon>
        <taxon>Metazoa</taxon>
        <taxon>Ecdysozoa</taxon>
        <taxon>Nematoda</taxon>
        <taxon>Chromadorea</taxon>
        <taxon>Rhabditida</taxon>
        <taxon>Rhabditina</taxon>
        <taxon>Rhabditomorpha</taxon>
        <taxon>Strongyloidea</taxon>
        <taxon>Ancylostomatidae</taxon>
        <taxon>Ancylostomatinae</taxon>
        <taxon>Ancylostoma</taxon>
    </lineage>
</organism>
<evidence type="ECO:0000256" key="5">
    <source>
        <dbReference type="ARBA" id="ARBA00035334"/>
    </source>
</evidence>
<dbReference type="Pfam" id="PF00831">
    <property type="entry name" value="Ribosomal_L29"/>
    <property type="match status" value="1"/>
</dbReference>
<dbReference type="HAMAP" id="MF_00374">
    <property type="entry name" value="Ribosomal_uL29"/>
    <property type="match status" value="1"/>
</dbReference>
<dbReference type="InterPro" id="IPR018254">
    <property type="entry name" value="Ribosomal_uL29_CS"/>
</dbReference>
<dbReference type="GO" id="GO:0006412">
    <property type="term" value="P:translation"/>
    <property type="evidence" value="ECO:0007669"/>
    <property type="project" value="InterPro"/>
</dbReference>
<dbReference type="CDD" id="cd00427">
    <property type="entry name" value="Ribosomal_L29_HIP"/>
    <property type="match status" value="1"/>
</dbReference>
<evidence type="ECO:0000256" key="1">
    <source>
        <dbReference type="ARBA" id="ARBA00009254"/>
    </source>
</evidence>
<dbReference type="SUPFAM" id="SSF46561">
    <property type="entry name" value="Ribosomal protein L29 (L29p)"/>
    <property type="match status" value="1"/>
</dbReference>
<sequence>MTKIRARDLRNHKKDDLIKMLVEQKTELASLRVSKVTGGAVAKLCKIRVVRKTIARILTVINQNYKQELRKFYALRVCSVRNSFDQRHIHKPLLQGHKYKPIDLRKKQTRAIRRRLTKHEQSLKTAKQQHKERAFPMRKFAVKA</sequence>
<dbReference type="GO" id="GO:0022625">
    <property type="term" value="C:cytosolic large ribosomal subunit"/>
    <property type="evidence" value="ECO:0007669"/>
    <property type="project" value="InterPro"/>
</dbReference>
<comment type="similarity">
    <text evidence="1">Belongs to the universal ribosomal protein uL29 family.</text>
</comment>